<dbReference type="Proteomes" id="UP000199365">
    <property type="component" value="Unassembled WGS sequence"/>
</dbReference>
<evidence type="ECO:0000313" key="2">
    <source>
        <dbReference type="Proteomes" id="UP000199365"/>
    </source>
</evidence>
<name>A0A1H1K0Y8_9BURK</name>
<evidence type="ECO:0000313" key="1">
    <source>
        <dbReference type="EMBL" id="SDR55943.1"/>
    </source>
</evidence>
<accession>A0A1H1K0Y8</accession>
<reference evidence="2" key="1">
    <citation type="submission" date="2016-10" db="EMBL/GenBank/DDBJ databases">
        <authorList>
            <person name="Varghese N."/>
            <person name="Submissions S."/>
        </authorList>
    </citation>
    <scope>NUCLEOTIDE SEQUENCE [LARGE SCALE GENOMIC DNA]</scope>
    <source>
        <strain evidence="2">DUS833</strain>
    </source>
</reference>
<dbReference type="AlphaFoldDB" id="A0A1H1K0Y8"/>
<gene>
    <name evidence="1" type="ORF">SAMN05445850_6232</name>
</gene>
<proteinExistence type="predicted"/>
<organism evidence="1 2">
    <name type="scientific">Paraburkholderia tuberum</name>
    <dbReference type="NCBI Taxonomy" id="157910"/>
    <lineage>
        <taxon>Bacteria</taxon>
        <taxon>Pseudomonadati</taxon>
        <taxon>Pseudomonadota</taxon>
        <taxon>Betaproteobacteria</taxon>
        <taxon>Burkholderiales</taxon>
        <taxon>Burkholderiaceae</taxon>
        <taxon>Paraburkholderia</taxon>
    </lineage>
</organism>
<keyword evidence="2" id="KW-1185">Reference proteome</keyword>
<dbReference type="EMBL" id="FNKX01000002">
    <property type="protein sequence ID" value="SDR55943.1"/>
    <property type="molecule type" value="Genomic_DNA"/>
</dbReference>
<protein>
    <submittedName>
        <fullName evidence="1">Uncharacterized protein</fullName>
    </submittedName>
</protein>
<sequence>MPAQNSRKTFTGKESSYPGQFKLSHFLFAYQTDRLAAGAATLGSAAPSSIETVPYSPLRGGKVAT</sequence>